<evidence type="ECO:0000256" key="3">
    <source>
        <dbReference type="HAMAP-Rule" id="MF_00023"/>
    </source>
</evidence>
<dbReference type="PANTHER" id="PTHR30308:SF2">
    <property type="entry name" value="SSRA-BINDING PROTEIN"/>
    <property type="match status" value="1"/>
</dbReference>
<dbReference type="Proteomes" id="UP000555728">
    <property type="component" value="Unassembled WGS sequence"/>
</dbReference>
<evidence type="ECO:0000256" key="2">
    <source>
        <dbReference type="ARBA" id="ARBA00022884"/>
    </source>
</evidence>
<dbReference type="SUPFAM" id="SSF74982">
    <property type="entry name" value="Small protein B (SmpB)"/>
    <property type="match status" value="1"/>
</dbReference>
<reference evidence="5 6" key="1">
    <citation type="submission" date="2020-08" db="EMBL/GenBank/DDBJ databases">
        <title>Genome sequencing of Purple Non-Sulfur Bacteria from various extreme environments.</title>
        <authorList>
            <person name="Mayer M."/>
        </authorList>
    </citation>
    <scope>NUCLEOTIDE SEQUENCE [LARGE SCALE GENOMIC DNA]</scope>
    <source>
        <strain evidence="5 6">JA135</strain>
    </source>
</reference>
<dbReference type="AlphaFoldDB" id="A0A7W6RWZ8"/>
<dbReference type="InterPro" id="IPR020081">
    <property type="entry name" value="SsrA-bd_prot_CS"/>
</dbReference>
<dbReference type="PANTHER" id="PTHR30308">
    <property type="entry name" value="TMRNA-BINDING COMPONENT OF TRANS-TRANSLATION TAGGING COMPLEX"/>
    <property type="match status" value="1"/>
</dbReference>
<dbReference type="GO" id="GO:0070930">
    <property type="term" value="P:trans-translation-dependent protein tagging"/>
    <property type="evidence" value="ECO:0007669"/>
    <property type="project" value="TreeGrafter"/>
</dbReference>
<accession>A0A7W6RWZ8</accession>
<dbReference type="GO" id="GO:0003723">
    <property type="term" value="F:RNA binding"/>
    <property type="evidence" value="ECO:0007669"/>
    <property type="project" value="UniProtKB-UniRule"/>
</dbReference>
<dbReference type="CDD" id="cd09294">
    <property type="entry name" value="SmpB"/>
    <property type="match status" value="1"/>
</dbReference>
<comment type="similarity">
    <text evidence="3">Belongs to the SmpB family.</text>
</comment>
<dbReference type="HAMAP" id="MF_00023">
    <property type="entry name" value="SmpB"/>
    <property type="match status" value="1"/>
</dbReference>
<dbReference type="InterPro" id="IPR000037">
    <property type="entry name" value="SsrA-bd_prot"/>
</dbReference>
<keyword evidence="1 3" id="KW-0963">Cytoplasm</keyword>
<dbReference type="RefSeq" id="WP_184431331.1">
    <property type="nucleotide sequence ID" value="NZ_JACIGI010000003.1"/>
</dbReference>
<dbReference type="PROSITE" id="PS01317">
    <property type="entry name" value="SSRP"/>
    <property type="match status" value="1"/>
</dbReference>
<dbReference type="NCBIfam" id="TIGR00086">
    <property type="entry name" value="smpB"/>
    <property type="match status" value="1"/>
</dbReference>
<dbReference type="Pfam" id="PF01668">
    <property type="entry name" value="SmpB"/>
    <property type="match status" value="1"/>
</dbReference>
<comment type="caution">
    <text evidence="5">The sequence shown here is derived from an EMBL/GenBank/DDBJ whole genome shotgun (WGS) entry which is preliminary data.</text>
</comment>
<dbReference type="NCBIfam" id="NF003843">
    <property type="entry name" value="PRK05422.1"/>
    <property type="match status" value="1"/>
</dbReference>
<organism evidence="5 6">
    <name type="scientific">Roseospira goensis</name>
    <dbReference type="NCBI Taxonomy" id="391922"/>
    <lineage>
        <taxon>Bacteria</taxon>
        <taxon>Pseudomonadati</taxon>
        <taxon>Pseudomonadota</taxon>
        <taxon>Alphaproteobacteria</taxon>
        <taxon>Rhodospirillales</taxon>
        <taxon>Rhodospirillaceae</taxon>
        <taxon>Roseospira</taxon>
    </lineage>
</organism>
<keyword evidence="6" id="KW-1185">Reference proteome</keyword>
<dbReference type="GO" id="GO:0070929">
    <property type="term" value="P:trans-translation"/>
    <property type="evidence" value="ECO:0007669"/>
    <property type="project" value="UniProtKB-UniRule"/>
</dbReference>
<evidence type="ECO:0000313" key="6">
    <source>
        <dbReference type="Proteomes" id="UP000555728"/>
    </source>
</evidence>
<protein>
    <recommendedName>
        <fullName evidence="3">SsrA-binding protein</fullName>
    </recommendedName>
    <alternativeName>
        <fullName evidence="3">Small protein B</fullName>
    </alternativeName>
</protein>
<comment type="function">
    <text evidence="3">Required for rescue of stalled ribosomes mediated by trans-translation. Binds to transfer-messenger RNA (tmRNA), required for stable association of tmRNA with ribosomes. tmRNA and SmpB together mimic tRNA shape, replacing the anticodon stem-loop with SmpB. tmRNA is encoded by the ssrA gene; the 2 termini fold to resemble tRNA(Ala) and it encodes a 'tag peptide', a short internal open reading frame. During trans-translation Ala-aminoacylated tmRNA acts like a tRNA, entering the A-site of stalled ribosomes, displacing the stalled mRNA. The ribosome then switches to translate the ORF on the tmRNA; the nascent peptide is terminated with the 'tag peptide' encoded by the tmRNA and targeted for degradation. The ribosome is freed to recommence translation, which seems to be the essential function of trans-translation.</text>
</comment>
<comment type="subcellular location">
    <subcellularLocation>
        <location evidence="3">Cytoplasm</location>
    </subcellularLocation>
    <text evidence="3">The tmRNA-SmpB complex associates with stalled 70S ribosomes.</text>
</comment>
<keyword evidence="2 3" id="KW-0694">RNA-binding</keyword>
<gene>
    <name evidence="3" type="primary">smpB</name>
    <name evidence="5" type="ORF">GGD88_000476</name>
</gene>
<proteinExistence type="inferred from homology"/>
<sequence length="165" mass="18695">MADKKKSNTKGSGLISTGRVAENRRARHEYAIQETHEAGLVLQGTEVKSLRLGRANLQDAYAGAKDDELYLFNLHIPEYGKATHFGHEARRPRKLLMHKREVRKLLGAVSRKGMALVPLSLYFNARGIAKIQIGLGQGKRLVDKRETAKARDWNRQKQRLLREKG</sequence>
<evidence type="ECO:0000256" key="4">
    <source>
        <dbReference type="SAM" id="MobiDB-lite"/>
    </source>
</evidence>
<feature type="region of interest" description="Disordered" evidence="4">
    <location>
        <begin position="1"/>
        <end position="20"/>
    </location>
</feature>
<dbReference type="InterPro" id="IPR023620">
    <property type="entry name" value="SmpB"/>
</dbReference>
<name>A0A7W6RWZ8_9PROT</name>
<dbReference type="Gene3D" id="2.40.280.10">
    <property type="match status" value="1"/>
</dbReference>
<dbReference type="EMBL" id="JACIGI010000003">
    <property type="protein sequence ID" value="MBB4284765.1"/>
    <property type="molecule type" value="Genomic_DNA"/>
</dbReference>
<dbReference type="GO" id="GO:0005829">
    <property type="term" value="C:cytosol"/>
    <property type="evidence" value="ECO:0007669"/>
    <property type="project" value="TreeGrafter"/>
</dbReference>
<evidence type="ECO:0000256" key="1">
    <source>
        <dbReference type="ARBA" id="ARBA00022490"/>
    </source>
</evidence>
<evidence type="ECO:0000313" key="5">
    <source>
        <dbReference type="EMBL" id="MBB4284765.1"/>
    </source>
</evidence>